<dbReference type="EMBL" id="OX459118">
    <property type="protein sequence ID" value="CAI9091541.1"/>
    <property type="molecule type" value="Genomic_DNA"/>
</dbReference>
<accession>A0AAV1C7E1</accession>
<dbReference type="SUPFAM" id="SSF53474">
    <property type="entry name" value="alpha/beta-Hydrolases"/>
    <property type="match status" value="1"/>
</dbReference>
<dbReference type="AlphaFoldDB" id="A0AAV1C7E1"/>
<evidence type="ECO:0000259" key="1">
    <source>
        <dbReference type="Pfam" id="PF12146"/>
    </source>
</evidence>
<dbReference type="PRINTS" id="PR00111">
    <property type="entry name" value="ABHYDROLASE"/>
</dbReference>
<gene>
    <name evidence="2" type="ORF">OLC1_LOCUS3444</name>
</gene>
<protein>
    <submittedName>
        <fullName evidence="2">OLC1v1026600C3</fullName>
    </submittedName>
</protein>
<dbReference type="InterPro" id="IPR051044">
    <property type="entry name" value="MAG_DAG_Lipase"/>
</dbReference>
<dbReference type="Proteomes" id="UP001161247">
    <property type="component" value="Chromosome 1"/>
</dbReference>
<dbReference type="GO" id="GO:0016787">
    <property type="term" value="F:hydrolase activity"/>
    <property type="evidence" value="ECO:0007669"/>
    <property type="project" value="UniProtKB-ARBA"/>
</dbReference>
<dbReference type="FunFam" id="3.40.50.1820:FF:000036">
    <property type="entry name" value="Alpha/beta-Hydrolases superfamily protein"/>
    <property type="match status" value="1"/>
</dbReference>
<sequence length="319" mass="36306">MATEIDNVKYEEEFILNGKGLKLFTCRWLPTNCDPKALIFLCHGYAMECSVSMKDAAMRLAKAGFAVHGIDYIGHGKSSGLPGYITSFDDLVDDCSDHFTNISEKKENRKKMRILLGESMGGAVVLLLHRKKPEFWDGAVLMAPMCKIADEMKPSPLVTNVLTKLCNFIPTWRIIPTEDVIDSAFRLPHIREEIRTNPLCYKGRPRLKTGYYLLTVSMDLEQRLQEVSLPFIVVHGEEDKVVDPSVSKLLFEKASSTDKSIKLYPGMWHSLTYGELPENIDIVFTDIINWLDERTVAGNSRLETERKHEHDKLYDETSK</sequence>
<dbReference type="PANTHER" id="PTHR11614">
    <property type="entry name" value="PHOSPHOLIPASE-RELATED"/>
    <property type="match status" value="1"/>
</dbReference>
<keyword evidence="3" id="KW-1185">Reference proteome</keyword>
<name>A0AAV1C7E1_OLDCO</name>
<reference evidence="2" key="1">
    <citation type="submission" date="2023-03" db="EMBL/GenBank/DDBJ databases">
        <authorList>
            <person name="Julca I."/>
        </authorList>
    </citation>
    <scope>NUCLEOTIDE SEQUENCE</scope>
</reference>
<evidence type="ECO:0000313" key="3">
    <source>
        <dbReference type="Proteomes" id="UP001161247"/>
    </source>
</evidence>
<feature type="domain" description="Serine aminopeptidase S33" evidence="1">
    <location>
        <begin position="34"/>
        <end position="272"/>
    </location>
</feature>
<organism evidence="2 3">
    <name type="scientific">Oldenlandia corymbosa var. corymbosa</name>
    <dbReference type="NCBI Taxonomy" id="529605"/>
    <lineage>
        <taxon>Eukaryota</taxon>
        <taxon>Viridiplantae</taxon>
        <taxon>Streptophyta</taxon>
        <taxon>Embryophyta</taxon>
        <taxon>Tracheophyta</taxon>
        <taxon>Spermatophyta</taxon>
        <taxon>Magnoliopsida</taxon>
        <taxon>eudicotyledons</taxon>
        <taxon>Gunneridae</taxon>
        <taxon>Pentapetalae</taxon>
        <taxon>asterids</taxon>
        <taxon>lamiids</taxon>
        <taxon>Gentianales</taxon>
        <taxon>Rubiaceae</taxon>
        <taxon>Rubioideae</taxon>
        <taxon>Spermacoceae</taxon>
        <taxon>Hedyotis-Oldenlandia complex</taxon>
        <taxon>Oldenlandia</taxon>
    </lineage>
</organism>
<dbReference type="Pfam" id="PF12146">
    <property type="entry name" value="Hydrolase_4"/>
    <property type="match status" value="1"/>
</dbReference>
<dbReference type="InterPro" id="IPR022742">
    <property type="entry name" value="Hydrolase_4"/>
</dbReference>
<dbReference type="InterPro" id="IPR029058">
    <property type="entry name" value="AB_hydrolase_fold"/>
</dbReference>
<evidence type="ECO:0000313" key="2">
    <source>
        <dbReference type="EMBL" id="CAI9091541.1"/>
    </source>
</evidence>
<dbReference type="InterPro" id="IPR000073">
    <property type="entry name" value="AB_hydrolase_1"/>
</dbReference>
<dbReference type="Gene3D" id="3.40.50.1820">
    <property type="entry name" value="alpha/beta hydrolase"/>
    <property type="match status" value="1"/>
</dbReference>
<proteinExistence type="predicted"/>